<keyword evidence="12" id="KW-0346">Stress response</keyword>
<dbReference type="Gene3D" id="3.40.50.300">
    <property type="entry name" value="P-loop containing nucleotide triphosphate hydrolases"/>
    <property type="match status" value="3"/>
</dbReference>
<dbReference type="InterPro" id="IPR050130">
    <property type="entry name" value="ClpA_ClpB"/>
</dbReference>
<reference evidence="14" key="1">
    <citation type="journal article" date="2014" name="Int. J. Syst. Evol. Microbiol.">
        <title>Complete genome sequence of Corynebacterium casei LMG S-19264T (=DSM 44701T), isolated from a smear-ripened cheese.</title>
        <authorList>
            <consortium name="US DOE Joint Genome Institute (JGI-PGF)"/>
            <person name="Walter F."/>
            <person name="Albersmeier A."/>
            <person name="Kalinowski J."/>
            <person name="Ruckert C."/>
        </authorList>
    </citation>
    <scope>NUCLEOTIDE SEQUENCE</scope>
    <source>
        <strain evidence="14">KCTC 23732</strain>
    </source>
</reference>
<dbReference type="PROSITE" id="PS00870">
    <property type="entry name" value="CLPAB_1"/>
    <property type="match status" value="1"/>
</dbReference>
<dbReference type="NCBIfam" id="TIGR03346">
    <property type="entry name" value="chaperone_ClpB"/>
    <property type="match status" value="1"/>
</dbReference>
<dbReference type="FunFam" id="3.40.50.300:FF:000120">
    <property type="entry name" value="ATP-dependent chaperone ClpB"/>
    <property type="match status" value="1"/>
</dbReference>
<keyword evidence="3 10" id="KW-0677">Repeat</keyword>
<evidence type="ECO:0000256" key="8">
    <source>
        <dbReference type="ARBA" id="ARBA00025613"/>
    </source>
</evidence>
<dbReference type="GO" id="GO:0005524">
    <property type="term" value="F:ATP binding"/>
    <property type="evidence" value="ECO:0007669"/>
    <property type="project" value="UniProtKB-UniRule"/>
</dbReference>
<dbReference type="InterPro" id="IPR019489">
    <property type="entry name" value="Clp_ATPase_C"/>
</dbReference>
<dbReference type="GO" id="GO:0042026">
    <property type="term" value="P:protein refolding"/>
    <property type="evidence" value="ECO:0007669"/>
    <property type="project" value="UniProtKB-UniRule"/>
</dbReference>
<evidence type="ECO:0000259" key="13">
    <source>
        <dbReference type="PROSITE" id="PS51903"/>
    </source>
</evidence>
<dbReference type="SMART" id="SM00382">
    <property type="entry name" value="AAA"/>
    <property type="match status" value="2"/>
</dbReference>
<dbReference type="InterPro" id="IPR027417">
    <property type="entry name" value="P-loop_NTPase"/>
</dbReference>
<dbReference type="SUPFAM" id="SSF81923">
    <property type="entry name" value="Double Clp-N motif"/>
    <property type="match status" value="1"/>
</dbReference>
<keyword evidence="4 11" id="KW-0547">Nucleotide-binding</keyword>
<dbReference type="Pfam" id="PF10431">
    <property type="entry name" value="ClpB_D2-small"/>
    <property type="match status" value="1"/>
</dbReference>
<dbReference type="InterPro" id="IPR041546">
    <property type="entry name" value="ClpA/ClpB_AAA_lid"/>
</dbReference>
<accession>A0A918MVC6</accession>
<evidence type="ECO:0000256" key="2">
    <source>
        <dbReference type="ARBA" id="ARBA00017574"/>
    </source>
</evidence>
<evidence type="ECO:0000256" key="12">
    <source>
        <dbReference type="RuleBase" id="RU362034"/>
    </source>
</evidence>
<dbReference type="SMART" id="SM01086">
    <property type="entry name" value="ClpB_D2-small"/>
    <property type="match status" value="1"/>
</dbReference>
<feature type="coiled-coil region" evidence="12">
    <location>
        <begin position="413"/>
        <end position="493"/>
    </location>
</feature>
<comment type="function">
    <text evidence="8">Part of a stress-induced multi-chaperone system, it is involved in the recovery of the cell from heat-induced damage, in cooperation with DnaK, DnaJ and GrpE. Acts before DnaK, in the processing of protein aggregates. Protein binding stimulates the ATPase activity; ATP hydrolysis unfolds the denatured protein aggregates, which probably helps expose new hydrophobic binding sites on the surface of ClpB-bound aggregates, contributing to the solubilization and refolding of denatured protein aggregates by DnaK.</text>
</comment>
<dbReference type="Pfam" id="PF02861">
    <property type="entry name" value="Clp_N"/>
    <property type="match status" value="1"/>
</dbReference>
<comment type="subunit">
    <text evidence="12">Homohexamer; The oligomerization is ATP-dependent.</text>
</comment>
<keyword evidence="6 12" id="KW-0175">Coiled coil</keyword>
<dbReference type="InterPro" id="IPR001270">
    <property type="entry name" value="ClpA/B"/>
</dbReference>
<dbReference type="PROSITE" id="PS00871">
    <property type="entry name" value="CLPAB_2"/>
    <property type="match status" value="1"/>
</dbReference>
<evidence type="ECO:0000256" key="10">
    <source>
        <dbReference type="PROSITE-ProRule" id="PRU01251"/>
    </source>
</evidence>
<dbReference type="InterPro" id="IPR018368">
    <property type="entry name" value="ClpA/B_CS1"/>
</dbReference>
<evidence type="ECO:0000256" key="3">
    <source>
        <dbReference type="ARBA" id="ARBA00022737"/>
    </source>
</evidence>
<dbReference type="Pfam" id="PF17871">
    <property type="entry name" value="AAA_lid_9"/>
    <property type="match status" value="1"/>
</dbReference>
<dbReference type="PROSITE" id="PS51903">
    <property type="entry name" value="CLP_R"/>
    <property type="match status" value="1"/>
</dbReference>
<dbReference type="FunFam" id="3.40.50.300:FF:000010">
    <property type="entry name" value="Chaperone clpB 1, putative"/>
    <property type="match status" value="1"/>
</dbReference>
<dbReference type="Proteomes" id="UP000608345">
    <property type="component" value="Unassembled WGS sequence"/>
</dbReference>
<dbReference type="Pfam" id="PF00004">
    <property type="entry name" value="AAA"/>
    <property type="match status" value="1"/>
</dbReference>
<comment type="caution">
    <text evidence="14">The sequence shown here is derived from an EMBL/GenBank/DDBJ whole genome shotgun (WGS) entry which is preliminary data.</text>
</comment>
<dbReference type="InterPro" id="IPR004176">
    <property type="entry name" value="Clp_R_N"/>
</dbReference>
<dbReference type="InterPro" id="IPR003593">
    <property type="entry name" value="AAA+_ATPase"/>
</dbReference>
<evidence type="ECO:0000256" key="4">
    <source>
        <dbReference type="ARBA" id="ARBA00022741"/>
    </source>
</evidence>
<keyword evidence="5 11" id="KW-0067">ATP-binding</keyword>
<dbReference type="CDD" id="cd00009">
    <property type="entry name" value="AAA"/>
    <property type="match status" value="1"/>
</dbReference>
<proteinExistence type="inferred from homology"/>
<dbReference type="FunFam" id="1.10.8.60:FF:000017">
    <property type="entry name" value="ATP-dependent chaperone ClpB"/>
    <property type="match status" value="1"/>
</dbReference>
<dbReference type="EMBL" id="BMYS01000001">
    <property type="protein sequence ID" value="GGW75998.1"/>
    <property type="molecule type" value="Genomic_DNA"/>
</dbReference>
<keyword evidence="15" id="KW-1185">Reference proteome</keyword>
<evidence type="ECO:0000256" key="1">
    <source>
        <dbReference type="ARBA" id="ARBA00008675"/>
    </source>
</evidence>
<dbReference type="InterPro" id="IPR003959">
    <property type="entry name" value="ATPase_AAA_core"/>
</dbReference>
<evidence type="ECO:0000256" key="9">
    <source>
        <dbReference type="ARBA" id="ARBA00026057"/>
    </source>
</evidence>
<evidence type="ECO:0000256" key="7">
    <source>
        <dbReference type="ARBA" id="ARBA00023186"/>
    </source>
</evidence>
<dbReference type="CDD" id="cd19499">
    <property type="entry name" value="RecA-like_ClpB_Hsp104-like"/>
    <property type="match status" value="1"/>
</dbReference>
<dbReference type="PANTHER" id="PTHR11638:SF18">
    <property type="entry name" value="HEAT SHOCK PROTEIN 104"/>
    <property type="match status" value="1"/>
</dbReference>
<protein>
    <recommendedName>
        <fullName evidence="2 12">Chaperone protein ClpB</fullName>
    </recommendedName>
</protein>
<comment type="similarity">
    <text evidence="1 11">Belongs to the ClpA/ClpB family.</text>
</comment>
<dbReference type="Pfam" id="PF07724">
    <property type="entry name" value="AAA_2"/>
    <property type="match status" value="1"/>
</dbReference>
<keyword evidence="7 11" id="KW-0143">Chaperone</keyword>
<feature type="domain" description="Clp R" evidence="13">
    <location>
        <begin position="4"/>
        <end position="147"/>
    </location>
</feature>
<gene>
    <name evidence="12 14" type="primary">clpB</name>
    <name evidence="14" type="ORF">GCM10011450_01870</name>
</gene>
<dbReference type="PANTHER" id="PTHR11638">
    <property type="entry name" value="ATP-DEPENDENT CLP PROTEASE"/>
    <property type="match status" value="1"/>
</dbReference>
<reference evidence="14" key="2">
    <citation type="submission" date="2020-09" db="EMBL/GenBank/DDBJ databases">
        <authorList>
            <person name="Sun Q."/>
            <person name="Kim S."/>
        </authorList>
    </citation>
    <scope>NUCLEOTIDE SEQUENCE</scope>
    <source>
        <strain evidence="14">KCTC 23732</strain>
    </source>
</reference>
<dbReference type="InterPro" id="IPR028299">
    <property type="entry name" value="ClpA/B_CS2"/>
</dbReference>
<comment type="subcellular location">
    <subcellularLocation>
        <location evidence="12">Cytoplasm</location>
    </subcellularLocation>
</comment>
<dbReference type="InterPro" id="IPR017730">
    <property type="entry name" value="Chaperonin_ClpB"/>
</dbReference>
<dbReference type="GO" id="GO:0016887">
    <property type="term" value="F:ATP hydrolysis activity"/>
    <property type="evidence" value="ECO:0007669"/>
    <property type="project" value="InterPro"/>
</dbReference>
<evidence type="ECO:0000256" key="5">
    <source>
        <dbReference type="ARBA" id="ARBA00022840"/>
    </source>
</evidence>
<dbReference type="GO" id="GO:0034605">
    <property type="term" value="P:cellular response to heat"/>
    <property type="evidence" value="ECO:0007669"/>
    <property type="project" value="TreeGrafter"/>
</dbReference>
<sequence length="860" mass="95625">MMRFDKLTTKFQQALADAQSIATRNDNPYIEPVHVLSALLADAESGSASLLARSGVSVNRVLPALEKAIKDIPQVQGADPNIQISRDLNGLLNKTDKEAAKRGDAFIASELFLLALSEDNGAAGRILRDAGLQKKALEAAIEAVRGGASLTDQEGESNRQALEKYTTDLTDRARQGKLDPVIGRDDEIRRAIQILQRRTKNNPVLIGEPGVGKTAIVEGLAQRIINDEVPESLRGKRVLSLDLAALLAGAKYRGEFEERLKAVLKELAQDDGNNIVFIDEIHTMVGAGKAEGAMDAGNMLKPALSRGELHCIGATTLDEYRKYIEKDAALERRFQKVIVDEPDVESTIAILRGLQERYEIHHGVDITDPAIVAAAELSNRYITDRFLPDKAIDLIDEAAARIRMEIDSKPEVMDRLDRRIIQLKIEREAVIKETDEASRRRLKLIEEEMEQLQREYNDYEEIWKAEKAAVQGSKAIKEEIDRLRAQMAEYQRKGQFDKLAELQYSKLPELEGRLKAAEAGAEQAEKPKLLRTRVGAEEIAEVVSRATGIPVSKMMQGERSKLLAMEDELHKRVVGQDEAVTLVADAIRRSRAGLSDPSRPYGSFLFLGPTGVGKTELTKALAGFLFDSDEHMVRIDMSEFMEKHSVARLIGAPPGYVGYEEGGYLTEAVRRKPYSVILLDEVEKAHPDVFNVLLQVLDDGRLTDGQGRTVDFRNTVIIMTSNLGSHHIQSMVGQSYEAIKEVVWEDVKQAFRPEFLNRIDEVVVFHALSSKHIASIANIQLKRLAQRLHEQEMALEVSEEALALIAESGFDPVFGARPLKRAIQQHIENPIAKRILEGELGPKDTILVGMQDGKFSFARK</sequence>
<name>A0A918MVC6_9BURK</name>
<dbReference type="Gene3D" id="1.10.1780.10">
    <property type="entry name" value="Clp, N-terminal domain"/>
    <property type="match status" value="1"/>
</dbReference>
<organism evidence="14 15">
    <name type="scientific">Advenella faeciporci</name>
    <dbReference type="NCBI Taxonomy" id="797535"/>
    <lineage>
        <taxon>Bacteria</taxon>
        <taxon>Pseudomonadati</taxon>
        <taxon>Pseudomonadota</taxon>
        <taxon>Betaproteobacteria</taxon>
        <taxon>Burkholderiales</taxon>
        <taxon>Alcaligenaceae</taxon>
    </lineage>
</organism>
<dbReference type="FunFam" id="3.40.50.300:FF:000025">
    <property type="entry name" value="ATP-dependent Clp protease subunit"/>
    <property type="match status" value="1"/>
</dbReference>
<keyword evidence="12" id="KW-0963">Cytoplasm</keyword>
<dbReference type="SUPFAM" id="SSF52540">
    <property type="entry name" value="P-loop containing nucleoside triphosphate hydrolases"/>
    <property type="match status" value="2"/>
</dbReference>
<comment type="subunit">
    <text evidence="9">Homohexamer. The oligomerization is ATP-dependent.</text>
</comment>
<dbReference type="PRINTS" id="PR00300">
    <property type="entry name" value="CLPPROTEASEA"/>
</dbReference>
<evidence type="ECO:0000313" key="15">
    <source>
        <dbReference type="Proteomes" id="UP000608345"/>
    </source>
</evidence>
<evidence type="ECO:0000256" key="6">
    <source>
        <dbReference type="ARBA" id="ARBA00023054"/>
    </source>
</evidence>
<evidence type="ECO:0000256" key="11">
    <source>
        <dbReference type="RuleBase" id="RU004432"/>
    </source>
</evidence>
<dbReference type="Gene3D" id="1.10.8.60">
    <property type="match status" value="1"/>
</dbReference>
<dbReference type="AlphaFoldDB" id="A0A918MVC6"/>
<evidence type="ECO:0000313" key="14">
    <source>
        <dbReference type="EMBL" id="GGW75998.1"/>
    </source>
</evidence>
<dbReference type="InterPro" id="IPR036628">
    <property type="entry name" value="Clp_N_dom_sf"/>
</dbReference>
<dbReference type="GO" id="GO:0005737">
    <property type="term" value="C:cytoplasm"/>
    <property type="evidence" value="ECO:0007669"/>
    <property type="project" value="UniProtKB-SubCell"/>
</dbReference>